<evidence type="ECO:0000256" key="4">
    <source>
        <dbReference type="SAM" id="Coils"/>
    </source>
</evidence>
<dbReference type="EMBL" id="KV417512">
    <property type="protein sequence ID" value="KZP26800.1"/>
    <property type="molecule type" value="Genomic_DNA"/>
</dbReference>
<keyword evidence="3" id="KW-0539">Nucleus</keyword>
<dbReference type="PROSITE" id="PS50048">
    <property type="entry name" value="ZN2_CY6_FUNGAL_2"/>
    <property type="match status" value="1"/>
</dbReference>
<feature type="coiled-coil region" evidence="4">
    <location>
        <begin position="77"/>
        <end position="104"/>
    </location>
</feature>
<evidence type="ECO:0000256" key="3">
    <source>
        <dbReference type="ARBA" id="ARBA00023242"/>
    </source>
</evidence>
<evidence type="ECO:0000313" key="6">
    <source>
        <dbReference type="EMBL" id="KZP26800.1"/>
    </source>
</evidence>
<evidence type="ECO:0000256" key="1">
    <source>
        <dbReference type="ARBA" id="ARBA00004123"/>
    </source>
</evidence>
<feature type="domain" description="Zn(2)-C6 fungal-type" evidence="5">
    <location>
        <begin position="30"/>
        <end position="61"/>
    </location>
</feature>
<dbReference type="InterPro" id="IPR001138">
    <property type="entry name" value="Zn2Cys6_DnaBD"/>
</dbReference>
<keyword evidence="2" id="KW-0479">Metal-binding</keyword>
<protein>
    <recommendedName>
        <fullName evidence="5">Zn(2)-C6 fungal-type domain-containing protein</fullName>
    </recommendedName>
</protein>
<dbReference type="SMART" id="SM00066">
    <property type="entry name" value="GAL4"/>
    <property type="match status" value="1"/>
</dbReference>
<sequence length="735" mass="82083">MRDTTSSRRNSRKLTAEEEIELRRARGELSCAECKRLKLKCDKNLPCSSCVRRGCPTLCPHGSLTNGQGSRFILTDTDGLHQKISEMSQRIRQLEDALGLLQSSLSSEKHPLLREELLSIKYGPEQRSAVSRPPEDPLAEPVEVFGTMTIGDRGESRYFGATAGSEVCLTAEPEPEDHPPRVQAMPELLKNLAAMFPVGNQCPTGPKTFESAMSMLVSCLPDRPRAWSLCENFLEQASWLMRPVKREELIQDIMNPVYAAKEEHENTPQSQLTVSPHKISILYSIFALGCLADLTLPAFNREGECYHHYARAALTLRSMFESPVVETVQAILFLAYYCINSAQRYNRDSVWMLVSLGAKAAQSVNRDPARWNIDARMVERRRALFWEIYSFDVLHSLALGRPPSIALCYVDCALPQAQQDDSDAEYQFWNWKYQFTRDIYGSILELTLGAKSADYKAILEVDRRVRETPMPPALDYFLGKDHEEVSPSVYMKGGWLLLVRPITMLYLHKNFFARALLDHPTDPLASPYATSFLAAARSASSLIKSAATHIKRFPDLCMRWLNLWIHLFSAAMIVGSIVTKAPSSSMAPAAFTELVIAVELFENGGRLSQRIRRGNDILHRLREKASVLFARYGNSAEFPAAIPIVHDQGQDNDNDALAIFSGQARGLISVQRSAGVVDKADSSPQPPASITIPSLIADLSAETTTRSSTSNMGVLEAHSFLEEEYSLPDPLHIKI</sequence>
<dbReference type="InterPro" id="IPR036864">
    <property type="entry name" value="Zn2-C6_fun-type_DNA-bd_sf"/>
</dbReference>
<evidence type="ECO:0000313" key="7">
    <source>
        <dbReference type="Proteomes" id="UP000076532"/>
    </source>
</evidence>
<dbReference type="OrthoDB" id="424974at2759"/>
<name>A0A166Q674_9AGAM</name>
<dbReference type="PROSITE" id="PS00463">
    <property type="entry name" value="ZN2_CY6_FUNGAL_1"/>
    <property type="match status" value="1"/>
</dbReference>
<dbReference type="SMART" id="SM00906">
    <property type="entry name" value="Fungal_trans"/>
    <property type="match status" value="1"/>
</dbReference>
<dbReference type="InterPro" id="IPR050613">
    <property type="entry name" value="Sec_Metabolite_Reg"/>
</dbReference>
<keyword evidence="4" id="KW-0175">Coiled coil</keyword>
<keyword evidence="7" id="KW-1185">Reference proteome</keyword>
<dbReference type="GO" id="GO:0000981">
    <property type="term" value="F:DNA-binding transcription factor activity, RNA polymerase II-specific"/>
    <property type="evidence" value="ECO:0007669"/>
    <property type="project" value="InterPro"/>
</dbReference>
<proteinExistence type="predicted"/>
<dbReference type="Pfam" id="PF00172">
    <property type="entry name" value="Zn_clus"/>
    <property type="match status" value="1"/>
</dbReference>
<evidence type="ECO:0000256" key="2">
    <source>
        <dbReference type="ARBA" id="ARBA00022723"/>
    </source>
</evidence>
<dbReference type="GO" id="GO:0005634">
    <property type="term" value="C:nucleus"/>
    <property type="evidence" value="ECO:0007669"/>
    <property type="project" value="UniProtKB-SubCell"/>
</dbReference>
<dbReference type="GO" id="GO:0003677">
    <property type="term" value="F:DNA binding"/>
    <property type="evidence" value="ECO:0007669"/>
    <property type="project" value="InterPro"/>
</dbReference>
<dbReference type="GO" id="GO:0008270">
    <property type="term" value="F:zinc ion binding"/>
    <property type="evidence" value="ECO:0007669"/>
    <property type="project" value="InterPro"/>
</dbReference>
<dbReference type="GO" id="GO:0006351">
    <property type="term" value="P:DNA-templated transcription"/>
    <property type="evidence" value="ECO:0007669"/>
    <property type="project" value="InterPro"/>
</dbReference>
<dbReference type="CDD" id="cd00067">
    <property type="entry name" value="GAL4"/>
    <property type="match status" value="1"/>
</dbReference>
<dbReference type="Gene3D" id="4.10.240.10">
    <property type="entry name" value="Zn(2)-C6 fungal-type DNA-binding domain"/>
    <property type="match status" value="1"/>
</dbReference>
<organism evidence="6 7">
    <name type="scientific">Athelia psychrophila</name>
    <dbReference type="NCBI Taxonomy" id="1759441"/>
    <lineage>
        <taxon>Eukaryota</taxon>
        <taxon>Fungi</taxon>
        <taxon>Dikarya</taxon>
        <taxon>Basidiomycota</taxon>
        <taxon>Agaricomycotina</taxon>
        <taxon>Agaricomycetes</taxon>
        <taxon>Agaricomycetidae</taxon>
        <taxon>Atheliales</taxon>
        <taxon>Atheliaceae</taxon>
        <taxon>Athelia</taxon>
    </lineage>
</organism>
<comment type="subcellular location">
    <subcellularLocation>
        <location evidence="1">Nucleus</location>
    </subcellularLocation>
</comment>
<evidence type="ECO:0000259" key="5">
    <source>
        <dbReference type="PROSITE" id="PS50048"/>
    </source>
</evidence>
<dbReference type="STRING" id="436010.A0A166Q674"/>
<dbReference type="Pfam" id="PF04082">
    <property type="entry name" value="Fungal_trans"/>
    <property type="match status" value="1"/>
</dbReference>
<dbReference type="SUPFAM" id="SSF57701">
    <property type="entry name" value="Zn2/Cys6 DNA-binding domain"/>
    <property type="match status" value="1"/>
</dbReference>
<dbReference type="AlphaFoldDB" id="A0A166Q674"/>
<dbReference type="Proteomes" id="UP000076532">
    <property type="component" value="Unassembled WGS sequence"/>
</dbReference>
<reference evidence="6 7" key="1">
    <citation type="journal article" date="2016" name="Mol. Biol. Evol.">
        <title>Comparative Genomics of Early-Diverging Mushroom-Forming Fungi Provides Insights into the Origins of Lignocellulose Decay Capabilities.</title>
        <authorList>
            <person name="Nagy L.G."/>
            <person name="Riley R."/>
            <person name="Tritt A."/>
            <person name="Adam C."/>
            <person name="Daum C."/>
            <person name="Floudas D."/>
            <person name="Sun H."/>
            <person name="Yadav J.S."/>
            <person name="Pangilinan J."/>
            <person name="Larsson K.H."/>
            <person name="Matsuura K."/>
            <person name="Barry K."/>
            <person name="Labutti K."/>
            <person name="Kuo R."/>
            <person name="Ohm R.A."/>
            <person name="Bhattacharya S.S."/>
            <person name="Shirouzu T."/>
            <person name="Yoshinaga Y."/>
            <person name="Martin F.M."/>
            <person name="Grigoriev I.V."/>
            <person name="Hibbett D.S."/>
        </authorList>
    </citation>
    <scope>NUCLEOTIDE SEQUENCE [LARGE SCALE GENOMIC DNA]</scope>
    <source>
        <strain evidence="6 7">CBS 109695</strain>
    </source>
</reference>
<dbReference type="CDD" id="cd12148">
    <property type="entry name" value="fungal_TF_MHR"/>
    <property type="match status" value="1"/>
</dbReference>
<accession>A0A166Q674</accession>
<dbReference type="PANTHER" id="PTHR31001">
    <property type="entry name" value="UNCHARACTERIZED TRANSCRIPTIONAL REGULATORY PROTEIN"/>
    <property type="match status" value="1"/>
</dbReference>
<gene>
    <name evidence="6" type="ORF">FIBSPDRAFT_1003224</name>
</gene>
<dbReference type="PANTHER" id="PTHR31001:SF56">
    <property type="entry name" value="ZN(2)-C6 FUNGAL-TYPE DOMAIN-CONTAINING PROTEIN"/>
    <property type="match status" value="1"/>
</dbReference>
<dbReference type="InterPro" id="IPR007219">
    <property type="entry name" value="XnlR_reg_dom"/>
</dbReference>